<comment type="caution">
    <text evidence="2">The sequence shown here is derived from an EMBL/GenBank/DDBJ whole genome shotgun (WGS) entry which is preliminary data.</text>
</comment>
<evidence type="ECO:0000313" key="3">
    <source>
        <dbReference type="Proteomes" id="UP000289482"/>
    </source>
</evidence>
<proteinExistence type="predicted"/>
<name>A0A4Q1R2J2_9ACTN</name>
<dbReference type="Proteomes" id="UP000289482">
    <property type="component" value="Unassembled WGS sequence"/>
</dbReference>
<gene>
    <name evidence="2" type="ORF">EST54_12700</name>
</gene>
<dbReference type="Gene3D" id="3.30.565.10">
    <property type="entry name" value="Histidine kinase-like ATPase, C-terminal domain"/>
    <property type="match status" value="1"/>
</dbReference>
<protein>
    <submittedName>
        <fullName evidence="2">Uncharacterized protein</fullName>
    </submittedName>
</protein>
<feature type="region of interest" description="Disordered" evidence="1">
    <location>
        <begin position="1"/>
        <end position="26"/>
    </location>
</feature>
<dbReference type="EMBL" id="SDIF01000027">
    <property type="protein sequence ID" value="RXS67291.1"/>
    <property type="molecule type" value="Genomic_DNA"/>
</dbReference>
<organism evidence="2 3">
    <name type="scientific">Streptomyces sioyaensis</name>
    <dbReference type="NCBI Taxonomy" id="67364"/>
    <lineage>
        <taxon>Bacteria</taxon>
        <taxon>Bacillati</taxon>
        <taxon>Actinomycetota</taxon>
        <taxon>Actinomycetes</taxon>
        <taxon>Kitasatosporales</taxon>
        <taxon>Streptomycetaceae</taxon>
        <taxon>Streptomyces</taxon>
    </lineage>
</organism>
<dbReference type="InterPro" id="IPR036890">
    <property type="entry name" value="HATPase_C_sf"/>
</dbReference>
<sequence length="81" mass="8293">MPSGGGEHGGLRAAGTAGCERRDADGFPCPRGVEQRCGHGAGRRSGLSNLAKRAEGLGGTMTVEAPPDGGTRLVWRVPLPR</sequence>
<accession>A0A4Q1R2J2</accession>
<reference evidence="2 3" key="1">
    <citation type="submission" date="2019-01" db="EMBL/GenBank/DDBJ databases">
        <title>Draft genome sequences of the type strain Streptomyces sioyaensis DSM 40032 and its novel strain, TM32, a thermotolerant antibiotics-producing actinobacterium.</title>
        <authorList>
            <person name="Nakaew N."/>
            <person name="Lumyong S."/>
            <person name="Sloan W.T."/>
            <person name="Sungthong R."/>
        </authorList>
    </citation>
    <scope>NUCLEOTIDE SEQUENCE [LARGE SCALE GENOMIC DNA]</scope>
    <source>
        <strain evidence="2 3">DSM 40032</strain>
    </source>
</reference>
<keyword evidence="3" id="KW-1185">Reference proteome</keyword>
<evidence type="ECO:0000256" key="1">
    <source>
        <dbReference type="SAM" id="MobiDB-lite"/>
    </source>
</evidence>
<evidence type="ECO:0000313" key="2">
    <source>
        <dbReference type="EMBL" id="RXS67291.1"/>
    </source>
</evidence>
<dbReference type="AlphaFoldDB" id="A0A4Q1R2J2"/>